<feature type="non-terminal residue" evidence="1">
    <location>
        <position position="1"/>
    </location>
</feature>
<comment type="caution">
    <text evidence="1">The sequence shown here is derived from an EMBL/GenBank/DDBJ whole genome shotgun (WGS) entry which is preliminary data.</text>
</comment>
<proteinExistence type="predicted"/>
<accession>A0A8J2KL51</accession>
<gene>
    <name evidence="1" type="ORF">AFUS01_LOCUS30431</name>
</gene>
<protein>
    <submittedName>
        <fullName evidence="1">Uncharacterized protein</fullName>
    </submittedName>
</protein>
<name>A0A8J2KL51_9HEXA</name>
<organism evidence="1 2">
    <name type="scientific">Allacma fusca</name>
    <dbReference type="NCBI Taxonomy" id="39272"/>
    <lineage>
        <taxon>Eukaryota</taxon>
        <taxon>Metazoa</taxon>
        <taxon>Ecdysozoa</taxon>
        <taxon>Arthropoda</taxon>
        <taxon>Hexapoda</taxon>
        <taxon>Collembola</taxon>
        <taxon>Symphypleona</taxon>
        <taxon>Sminthuridae</taxon>
        <taxon>Allacma</taxon>
    </lineage>
</organism>
<evidence type="ECO:0000313" key="2">
    <source>
        <dbReference type="Proteomes" id="UP000708208"/>
    </source>
</evidence>
<sequence length="33" mass="3829">QPCFELQHPRYSKIGLILLAVVIKCFQHIGFQT</sequence>
<dbReference type="Proteomes" id="UP000708208">
    <property type="component" value="Unassembled WGS sequence"/>
</dbReference>
<evidence type="ECO:0000313" key="1">
    <source>
        <dbReference type="EMBL" id="CAG7820021.1"/>
    </source>
</evidence>
<keyword evidence="2" id="KW-1185">Reference proteome</keyword>
<reference evidence="1" key="1">
    <citation type="submission" date="2021-06" db="EMBL/GenBank/DDBJ databases">
        <authorList>
            <person name="Hodson N. C."/>
            <person name="Mongue J. A."/>
            <person name="Jaron S. K."/>
        </authorList>
    </citation>
    <scope>NUCLEOTIDE SEQUENCE</scope>
</reference>
<dbReference type="AlphaFoldDB" id="A0A8J2KL51"/>
<dbReference type="EMBL" id="CAJVCH010466756">
    <property type="protein sequence ID" value="CAG7820021.1"/>
    <property type="molecule type" value="Genomic_DNA"/>
</dbReference>